<evidence type="ECO:0000256" key="3">
    <source>
        <dbReference type="ARBA" id="ARBA00022771"/>
    </source>
</evidence>
<evidence type="ECO:0000256" key="7">
    <source>
        <dbReference type="SAM" id="MobiDB-lite"/>
    </source>
</evidence>
<dbReference type="SUPFAM" id="SSF57667">
    <property type="entry name" value="beta-beta-alpha zinc fingers"/>
    <property type="match status" value="2"/>
</dbReference>
<keyword evidence="5" id="KW-0539">Nucleus</keyword>
<dbReference type="GO" id="GO:0008270">
    <property type="term" value="F:zinc ion binding"/>
    <property type="evidence" value="ECO:0007669"/>
    <property type="project" value="UniProtKB-KW"/>
</dbReference>
<evidence type="ECO:0000256" key="6">
    <source>
        <dbReference type="PROSITE-ProRule" id="PRU00042"/>
    </source>
</evidence>
<keyword evidence="1" id="KW-0479">Metal-binding</keyword>
<keyword evidence="4" id="KW-0862">Zinc</keyword>
<keyword evidence="3 6" id="KW-0863">Zinc-finger</keyword>
<accession>A0A232LUZ6</accession>
<dbReference type="AlphaFoldDB" id="A0A232LUZ6"/>
<name>A0A232LUZ6_9EURO</name>
<feature type="compositionally biased region" description="Polar residues" evidence="7">
    <location>
        <begin position="51"/>
        <end position="64"/>
    </location>
</feature>
<dbReference type="Gene3D" id="3.30.160.60">
    <property type="entry name" value="Classic Zinc Finger"/>
    <property type="match status" value="3"/>
</dbReference>
<dbReference type="OrthoDB" id="8117402at2759"/>
<evidence type="ECO:0000259" key="8">
    <source>
        <dbReference type="PROSITE" id="PS50157"/>
    </source>
</evidence>
<gene>
    <name evidence="9" type="ORF">Egran_04263</name>
</gene>
<dbReference type="EMBL" id="NPHW01004403">
    <property type="protein sequence ID" value="OXV07973.1"/>
    <property type="molecule type" value="Genomic_DNA"/>
</dbReference>
<feature type="region of interest" description="Disordered" evidence="7">
    <location>
        <begin position="534"/>
        <end position="581"/>
    </location>
</feature>
<dbReference type="SMART" id="SM00355">
    <property type="entry name" value="ZnF_C2H2"/>
    <property type="match status" value="2"/>
</dbReference>
<sequence length="784" mass="87341">MLSHPKGNSQRRLRQHRRQQSTPIALDTAKVPNMPTPTIRQQPIHRRGLSLDQQTSNRCPQQSVRGVATPNTKLGLCQHLQHELLEAQQQQLARPEHLYFDQSTLSISSSPDCQFCHQGGVNCTANRSSHENTPASACARSNTFSVDSQNSDNRHLTEALKRIQRQHSEESSLPSNNGFDHFLENTAWRFQLNEDCGTIQLIAKTDLVNVRRMSVQSDLDPQMYRPSTPCKQIDSYQFPLTPATTPFRRSSEIARHDEDFKCPQAKSTMTTNLPQPAVMQRAKSLQGVPGSTFTQTKAEMPSPPNTALFDVEPFNMSECQDNGHESPEFQRISETKPFLSIINPGANIHSLSSASNSYCSSPELAAIPLPEDSHPRDLKIAIPPSDLDSTPTSPSKMKLSPRIVSIDNLNLDSRIQASITETGITIEEIASYISGPDPEDRKWVCLHPGCNRRFGRKENIKSHVQTHLGDRQFKCNHCDKCFVRGHDLKRHAKIHTGDKPYECLCGNVFARHDALTRHRQRGMCIGGYKDVVRKPTKRGRPRKHRPDMEERQIKSSRTREKVATRSIAPSVSGSDISDDSPPTEVFENMNIGGSSPLESSPIFESTGYRLPPDLFTFTPPASPGYSTGNKPSPSRIYRSLTPLTDDETLIQSPSRRPLEQISEEFPDLPPISEAGGCFDPDTAILSSLDVLSSPNTVPTLTESSTGSDMDIFINQDSTSGFSRDELSSFSDAEIANFTEFGVGSSFGSELELFQSKGIPSLNDDFFLQFQAEEQTNDIFFKSFP</sequence>
<organism evidence="9 10">
    <name type="scientific">Elaphomyces granulatus</name>
    <dbReference type="NCBI Taxonomy" id="519963"/>
    <lineage>
        <taxon>Eukaryota</taxon>
        <taxon>Fungi</taxon>
        <taxon>Dikarya</taxon>
        <taxon>Ascomycota</taxon>
        <taxon>Pezizomycotina</taxon>
        <taxon>Eurotiomycetes</taxon>
        <taxon>Eurotiomycetidae</taxon>
        <taxon>Eurotiales</taxon>
        <taxon>Elaphomycetaceae</taxon>
        <taxon>Elaphomyces</taxon>
    </lineage>
</organism>
<feature type="compositionally biased region" description="Basic residues" evidence="7">
    <location>
        <begin position="534"/>
        <end position="545"/>
    </location>
</feature>
<feature type="compositionally biased region" description="Basic and acidic residues" evidence="7">
    <location>
        <begin position="546"/>
        <end position="563"/>
    </location>
</feature>
<dbReference type="Proteomes" id="UP000243515">
    <property type="component" value="Unassembled WGS sequence"/>
</dbReference>
<dbReference type="InterPro" id="IPR050826">
    <property type="entry name" value="Krueppel_C2H2_ZnFinger"/>
</dbReference>
<comment type="caution">
    <text evidence="9">The sequence shown here is derived from an EMBL/GenBank/DDBJ whole genome shotgun (WGS) entry which is preliminary data.</text>
</comment>
<feature type="domain" description="C2H2-type" evidence="8">
    <location>
        <begin position="443"/>
        <end position="472"/>
    </location>
</feature>
<evidence type="ECO:0000256" key="1">
    <source>
        <dbReference type="ARBA" id="ARBA00022723"/>
    </source>
</evidence>
<proteinExistence type="predicted"/>
<dbReference type="InterPro" id="IPR036236">
    <property type="entry name" value="Znf_C2H2_sf"/>
</dbReference>
<evidence type="ECO:0000313" key="9">
    <source>
        <dbReference type="EMBL" id="OXV07973.1"/>
    </source>
</evidence>
<feature type="compositionally biased region" description="Basic residues" evidence="7">
    <location>
        <begin position="9"/>
        <end position="19"/>
    </location>
</feature>
<keyword evidence="10" id="KW-1185">Reference proteome</keyword>
<reference evidence="9 10" key="1">
    <citation type="journal article" date="2015" name="Environ. Microbiol.">
        <title>Metagenome sequence of Elaphomyces granulatus from sporocarp tissue reveals Ascomycota ectomycorrhizal fingerprints of genome expansion and a Proteobacteria-rich microbiome.</title>
        <authorList>
            <person name="Quandt C.A."/>
            <person name="Kohler A."/>
            <person name="Hesse C.N."/>
            <person name="Sharpton T.J."/>
            <person name="Martin F."/>
            <person name="Spatafora J.W."/>
        </authorList>
    </citation>
    <scope>NUCLEOTIDE SEQUENCE [LARGE SCALE GENOMIC DNA]</scope>
    <source>
        <strain evidence="9 10">OSC145934</strain>
    </source>
</reference>
<dbReference type="PANTHER" id="PTHR24377">
    <property type="entry name" value="IP01015P-RELATED"/>
    <property type="match status" value="1"/>
</dbReference>
<dbReference type="PROSITE" id="PS00028">
    <property type="entry name" value="ZINC_FINGER_C2H2_1"/>
    <property type="match status" value="2"/>
</dbReference>
<dbReference type="PROSITE" id="PS50157">
    <property type="entry name" value="ZINC_FINGER_C2H2_2"/>
    <property type="match status" value="2"/>
</dbReference>
<feature type="domain" description="C2H2-type" evidence="8">
    <location>
        <begin position="473"/>
        <end position="500"/>
    </location>
</feature>
<protein>
    <recommendedName>
        <fullName evidence="8">C2H2-type domain-containing protein</fullName>
    </recommendedName>
</protein>
<evidence type="ECO:0000256" key="4">
    <source>
        <dbReference type="ARBA" id="ARBA00022833"/>
    </source>
</evidence>
<dbReference type="FunFam" id="3.30.160.60:FF:001649">
    <property type="entry name" value="C2H2 transcription factor Swi5"/>
    <property type="match status" value="1"/>
</dbReference>
<evidence type="ECO:0000256" key="2">
    <source>
        <dbReference type="ARBA" id="ARBA00022737"/>
    </source>
</evidence>
<dbReference type="InterPro" id="IPR013087">
    <property type="entry name" value="Znf_C2H2_type"/>
</dbReference>
<keyword evidence="2" id="KW-0677">Repeat</keyword>
<evidence type="ECO:0000256" key="5">
    <source>
        <dbReference type="ARBA" id="ARBA00023242"/>
    </source>
</evidence>
<dbReference type="Pfam" id="PF00096">
    <property type="entry name" value="zf-C2H2"/>
    <property type="match status" value="1"/>
</dbReference>
<evidence type="ECO:0000313" key="10">
    <source>
        <dbReference type="Proteomes" id="UP000243515"/>
    </source>
</evidence>
<dbReference type="FunFam" id="3.30.160.60:FF:000504">
    <property type="entry name" value="C2H2 transcription factor swi5"/>
    <property type="match status" value="1"/>
</dbReference>
<feature type="region of interest" description="Disordered" evidence="7">
    <location>
        <begin position="1"/>
        <end position="64"/>
    </location>
</feature>